<feature type="compositionally biased region" description="Gly residues" evidence="1">
    <location>
        <begin position="182"/>
        <end position="193"/>
    </location>
</feature>
<feature type="compositionally biased region" description="Low complexity" evidence="1">
    <location>
        <begin position="201"/>
        <end position="216"/>
    </location>
</feature>
<accession>A0A1X7VKA2</accession>
<proteinExistence type="predicted"/>
<dbReference type="EnsemblMetazoa" id="Aqu2.1.40255_001">
    <property type="protein sequence ID" value="Aqu2.1.40255_001"/>
    <property type="gene ID" value="Aqu2.1.40255"/>
</dbReference>
<reference evidence="2" key="1">
    <citation type="submission" date="2017-05" db="UniProtKB">
        <authorList>
            <consortium name="EnsemblMetazoa"/>
        </authorList>
    </citation>
    <scope>IDENTIFICATION</scope>
</reference>
<organism evidence="2">
    <name type="scientific">Amphimedon queenslandica</name>
    <name type="common">Sponge</name>
    <dbReference type="NCBI Taxonomy" id="400682"/>
    <lineage>
        <taxon>Eukaryota</taxon>
        <taxon>Metazoa</taxon>
        <taxon>Porifera</taxon>
        <taxon>Demospongiae</taxon>
        <taxon>Heteroscleromorpha</taxon>
        <taxon>Haplosclerida</taxon>
        <taxon>Niphatidae</taxon>
        <taxon>Amphimedon</taxon>
    </lineage>
</organism>
<evidence type="ECO:0000313" key="2">
    <source>
        <dbReference type="EnsemblMetazoa" id="Aqu2.1.40255_001"/>
    </source>
</evidence>
<protein>
    <submittedName>
        <fullName evidence="2">Uncharacterized protein</fullName>
    </submittedName>
</protein>
<feature type="region of interest" description="Disordered" evidence="1">
    <location>
        <begin position="182"/>
        <end position="216"/>
    </location>
</feature>
<feature type="compositionally biased region" description="Low complexity" evidence="1">
    <location>
        <begin position="110"/>
        <end position="123"/>
    </location>
</feature>
<feature type="region of interest" description="Disordered" evidence="1">
    <location>
        <begin position="102"/>
        <end position="123"/>
    </location>
</feature>
<name>A0A1X7VKA2_AMPQE</name>
<sequence length="216" mass="23520">MKKKKALRQSLKFRNYLIQLLREKVQNKVERVCSDPSLGDVRGTSTDASLETGTVALQHRPAKLRLNDTLAKFSGGNTEDEGAFPRWLRQVYLTPLTQPTVSVQPTNSDQPPTTARQQQTAGTTLNKFKTDMKDPQEYDVRVIDGSAAVKMRTAEDVTEVWINILTSQNVVIVEQVDQQIGGAKGGGVGGGGRLEIDGVKSSSQSLSSGRVSGSDF</sequence>
<dbReference type="InParanoid" id="A0A1X7VKA2"/>
<dbReference type="AlphaFoldDB" id="A0A1X7VKA2"/>
<evidence type="ECO:0000256" key="1">
    <source>
        <dbReference type="SAM" id="MobiDB-lite"/>
    </source>
</evidence>